<accession>A0ABP9RDY0</accession>
<dbReference type="Gene3D" id="3.30.565.10">
    <property type="entry name" value="Histidine kinase-like ATPase, C-terminal domain"/>
    <property type="match status" value="1"/>
</dbReference>
<evidence type="ECO:0000256" key="10">
    <source>
        <dbReference type="SAM" id="MobiDB-lite"/>
    </source>
</evidence>
<feature type="transmembrane region" description="Helical" evidence="11">
    <location>
        <begin position="97"/>
        <end position="115"/>
    </location>
</feature>
<dbReference type="RefSeq" id="WP_185060763.1">
    <property type="nucleotide sequence ID" value="NZ_BAABJP010000065.1"/>
</dbReference>
<comment type="caution">
    <text evidence="14">The sequence shown here is derived from an EMBL/GenBank/DDBJ whole genome shotgun (WGS) entry which is preliminary data.</text>
</comment>
<keyword evidence="11" id="KW-0472">Membrane</keyword>
<keyword evidence="11" id="KW-1133">Transmembrane helix</keyword>
<feature type="domain" description="Histidine kinase/HSP90-like ATPase" evidence="12">
    <location>
        <begin position="276"/>
        <end position="368"/>
    </location>
</feature>
<comment type="catalytic activity">
    <reaction evidence="1">
        <text>ATP + protein L-histidine = ADP + protein N-phospho-L-histidine.</text>
        <dbReference type="EC" id="2.7.13.3"/>
    </reaction>
</comment>
<keyword evidence="9" id="KW-0175">Coiled coil</keyword>
<dbReference type="InterPro" id="IPR036890">
    <property type="entry name" value="HATPase_C_sf"/>
</dbReference>
<feature type="compositionally biased region" description="Polar residues" evidence="10">
    <location>
        <begin position="402"/>
        <end position="412"/>
    </location>
</feature>
<dbReference type="Gene3D" id="1.20.5.1930">
    <property type="match status" value="1"/>
</dbReference>
<protein>
    <recommendedName>
        <fullName evidence="2">histidine kinase</fullName>
        <ecNumber evidence="2">2.7.13.3</ecNumber>
    </recommendedName>
</protein>
<organism evidence="14 15">
    <name type="scientific">Pseudonocardia eucalypti</name>
    <dbReference type="NCBI Taxonomy" id="648755"/>
    <lineage>
        <taxon>Bacteria</taxon>
        <taxon>Bacillati</taxon>
        <taxon>Actinomycetota</taxon>
        <taxon>Actinomycetes</taxon>
        <taxon>Pseudonocardiales</taxon>
        <taxon>Pseudonocardiaceae</taxon>
        <taxon>Pseudonocardia</taxon>
    </lineage>
</organism>
<evidence type="ECO:0000256" key="1">
    <source>
        <dbReference type="ARBA" id="ARBA00000085"/>
    </source>
</evidence>
<evidence type="ECO:0000256" key="9">
    <source>
        <dbReference type="SAM" id="Coils"/>
    </source>
</evidence>
<feature type="transmembrane region" description="Helical" evidence="11">
    <location>
        <begin position="12"/>
        <end position="31"/>
    </location>
</feature>
<dbReference type="PANTHER" id="PTHR24421">
    <property type="entry name" value="NITRATE/NITRITE SENSOR PROTEIN NARX-RELATED"/>
    <property type="match status" value="1"/>
</dbReference>
<dbReference type="CDD" id="cd16917">
    <property type="entry name" value="HATPase_UhpB-NarQ-NarX-like"/>
    <property type="match status" value="1"/>
</dbReference>
<name>A0ABP9RDY0_9PSEU</name>
<dbReference type="InterPro" id="IPR050482">
    <property type="entry name" value="Sensor_HK_TwoCompSys"/>
</dbReference>
<keyword evidence="11" id="KW-0812">Transmembrane</keyword>
<gene>
    <name evidence="14" type="ORF">GCM10023321_81590</name>
</gene>
<dbReference type="SUPFAM" id="SSF55874">
    <property type="entry name" value="ATPase domain of HSP90 chaperone/DNA topoisomerase II/histidine kinase"/>
    <property type="match status" value="1"/>
</dbReference>
<dbReference type="Proteomes" id="UP001428817">
    <property type="component" value="Unassembled WGS sequence"/>
</dbReference>
<keyword evidence="8" id="KW-0902">Two-component regulatory system</keyword>
<feature type="region of interest" description="Disordered" evidence="10">
    <location>
        <begin position="315"/>
        <end position="334"/>
    </location>
</feature>
<dbReference type="PANTHER" id="PTHR24421:SF10">
    <property type="entry name" value="NITRATE_NITRITE SENSOR PROTEIN NARQ"/>
    <property type="match status" value="1"/>
</dbReference>
<evidence type="ECO:0000256" key="11">
    <source>
        <dbReference type="SAM" id="Phobius"/>
    </source>
</evidence>
<sequence>MSNRTPTVPGRRTWQLLVLSVVIPAAVVCLSGPGPFRWSMAAALGACLILPLRYVRPRLVLLACLPGLAGGLGWPAAMVSLYAIGRATGRRMPTMPWIALCAATSFIAVLLSESLSWQRILVTAVACGVYSLAPAVLGLLITTREQLQSSLRDLEAAREATVAAREEVARAAERDRIGREIHDAVGHHATMIAVGAAALAATSKDEQTRETAERLRVLAKRALAEMRAALGLLGTDSELSSGIAALPELVARARESGMKVELIGAGKLGDDIPLGVERTVYRLIQETLTNAAKHAEGAEVEVRLERWATELRVTVTNGPPPRPKMTITTGRPGGGLAGLAERIGVLGGRLRARPTSKGGFSVQGRLPCPPLPWHVAAPGALRNTGAPTRAARPEGELRDTKVASSRATNDGSVTRAARAH</sequence>
<reference evidence="15" key="1">
    <citation type="journal article" date="2019" name="Int. J. Syst. Evol. Microbiol.">
        <title>The Global Catalogue of Microorganisms (GCM) 10K type strain sequencing project: providing services to taxonomists for standard genome sequencing and annotation.</title>
        <authorList>
            <consortium name="The Broad Institute Genomics Platform"/>
            <consortium name="The Broad Institute Genome Sequencing Center for Infectious Disease"/>
            <person name="Wu L."/>
            <person name="Ma J."/>
        </authorList>
    </citation>
    <scope>NUCLEOTIDE SEQUENCE [LARGE SCALE GENOMIC DNA]</scope>
    <source>
        <strain evidence="15">JCM 18303</strain>
    </source>
</reference>
<evidence type="ECO:0000259" key="13">
    <source>
        <dbReference type="Pfam" id="PF07730"/>
    </source>
</evidence>
<keyword evidence="3" id="KW-0597">Phosphoprotein</keyword>
<feature type="coiled-coil region" evidence="9">
    <location>
        <begin position="144"/>
        <end position="174"/>
    </location>
</feature>
<keyword evidence="15" id="KW-1185">Reference proteome</keyword>
<evidence type="ECO:0000256" key="3">
    <source>
        <dbReference type="ARBA" id="ARBA00022553"/>
    </source>
</evidence>
<evidence type="ECO:0000313" key="14">
    <source>
        <dbReference type="EMBL" id="GAA5175474.1"/>
    </source>
</evidence>
<dbReference type="EMBL" id="BAABJP010000065">
    <property type="protein sequence ID" value="GAA5175474.1"/>
    <property type="molecule type" value="Genomic_DNA"/>
</dbReference>
<keyword evidence="7" id="KW-0067">ATP-binding</keyword>
<dbReference type="Pfam" id="PF07730">
    <property type="entry name" value="HisKA_3"/>
    <property type="match status" value="1"/>
</dbReference>
<keyword evidence="4" id="KW-0808">Transferase</keyword>
<evidence type="ECO:0000256" key="7">
    <source>
        <dbReference type="ARBA" id="ARBA00022840"/>
    </source>
</evidence>
<feature type="transmembrane region" description="Helical" evidence="11">
    <location>
        <begin position="121"/>
        <end position="142"/>
    </location>
</feature>
<feature type="transmembrane region" description="Helical" evidence="11">
    <location>
        <begin position="60"/>
        <end position="85"/>
    </location>
</feature>
<evidence type="ECO:0000256" key="6">
    <source>
        <dbReference type="ARBA" id="ARBA00022777"/>
    </source>
</evidence>
<dbReference type="InterPro" id="IPR003594">
    <property type="entry name" value="HATPase_dom"/>
</dbReference>
<evidence type="ECO:0000256" key="4">
    <source>
        <dbReference type="ARBA" id="ARBA00022679"/>
    </source>
</evidence>
<evidence type="ECO:0000313" key="15">
    <source>
        <dbReference type="Proteomes" id="UP001428817"/>
    </source>
</evidence>
<keyword evidence="5" id="KW-0547">Nucleotide-binding</keyword>
<feature type="region of interest" description="Disordered" evidence="10">
    <location>
        <begin position="379"/>
        <end position="420"/>
    </location>
</feature>
<keyword evidence="6" id="KW-0418">Kinase</keyword>
<evidence type="ECO:0000259" key="12">
    <source>
        <dbReference type="Pfam" id="PF02518"/>
    </source>
</evidence>
<feature type="compositionally biased region" description="Basic and acidic residues" evidence="10">
    <location>
        <begin position="391"/>
        <end position="401"/>
    </location>
</feature>
<proteinExistence type="predicted"/>
<dbReference type="Pfam" id="PF02518">
    <property type="entry name" value="HATPase_c"/>
    <property type="match status" value="1"/>
</dbReference>
<feature type="domain" description="Signal transduction histidine kinase subgroup 3 dimerisation and phosphoacceptor" evidence="13">
    <location>
        <begin position="173"/>
        <end position="234"/>
    </location>
</feature>
<dbReference type="EC" id="2.7.13.3" evidence="2"/>
<evidence type="ECO:0000256" key="2">
    <source>
        <dbReference type="ARBA" id="ARBA00012438"/>
    </source>
</evidence>
<evidence type="ECO:0000256" key="8">
    <source>
        <dbReference type="ARBA" id="ARBA00023012"/>
    </source>
</evidence>
<evidence type="ECO:0000256" key="5">
    <source>
        <dbReference type="ARBA" id="ARBA00022741"/>
    </source>
</evidence>
<feature type="transmembrane region" description="Helical" evidence="11">
    <location>
        <begin position="38"/>
        <end position="54"/>
    </location>
</feature>
<dbReference type="InterPro" id="IPR011712">
    <property type="entry name" value="Sig_transdc_His_kin_sub3_dim/P"/>
</dbReference>